<sequence>MRECNRPSPVFLLFPAPPGRERRRSGRPTQRRRFAVSLRRLHRERSCAQCMLSFSISFSFSFFNGCLICVPRKRFFQLRMLNSNTQKTNLSNSAFLSLECEFLGGNYKT</sequence>
<reference evidence="2" key="1">
    <citation type="journal article" date="2013" name="J. Plant Res.">
        <title>Effect of fungi and light on seed germination of three Opuntia species from semiarid lands of central Mexico.</title>
        <authorList>
            <person name="Delgado-Sanchez P."/>
            <person name="Jimenez-Bremont J.F."/>
            <person name="Guerrero-Gonzalez Mde L."/>
            <person name="Flores J."/>
        </authorList>
    </citation>
    <scope>NUCLEOTIDE SEQUENCE</scope>
    <source>
        <tissue evidence="2">Cladode</tissue>
    </source>
</reference>
<evidence type="ECO:0000313" key="2">
    <source>
        <dbReference type="EMBL" id="MBA4660163.1"/>
    </source>
</evidence>
<dbReference type="AlphaFoldDB" id="A0A7C9EA40"/>
<organism evidence="2">
    <name type="scientific">Opuntia streptacantha</name>
    <name type="common">Prickly pear cactus</name>
    <name type="synonym">Opuntia cardona</name>
    <dbReference type="NCBI Taxonomy" id="393608"/>
    <lineage>
        <taxon>Eukaryota</taxon>
        <taxon>Viridiplantae</taxon>
        <taxon>Streptophyta</taxon>
        <taxon>Embryophyta</taxon>
        <taxon>Tracheophyta</taxon>
        <taxon>Spermatophyta</taxon>
        <taxon>Magnoliopsida</taxon>
        <taxon>eudicotyledons</taxon>
        <taxon>Gunneridae</taxon>
        <taxon>Pentapetalae</taxon>
        <taxon>Caryophyllales</taxon>
        <taxon>Cactineae</taxon>
        <taxon>Cactaceae</taxon>
        <taxon>Opuntioideae</taxon>
        <taxon>Opuntia</taxon>
    </lineage>
</organism>
<proteinExistence type="predicted"/>
<accession>A0A7C9EA40</accession>
<evidence type="ECO:0000256" key="1">
    <source>
        <dbReference type="SAM" id="MobiDB-lite"/>
    </source>
</evidence>
<protein>
    <submittedName>
        <fullName evidence="2">Uncharacterized protein</fullName>
    </submittedName>
</protein>
<feature type="compositionally biased region" description="Basic residues" evidence="1">
    <location>
        <begin position="21"/>
        <end position="31"/>
    </location>
</feature>
<name>A0A7C9EA40_OPUST</name>
<reference evidence="2" key="2">
    <citation type="submission" date="2020-07" db="EMBL/GenBank/DDBJ databases">
        <authorList>
            <person name="Vera ALvarez R."/>
            <person name="Arias-Moreno D.M."/>
            <person name="Jimenez-Jacinto V."/>
            <person name="Jimenez-Bremont J.F."/>
            <person name="Swaminathan K."/>
            <person name="Moose S.P."/>
            <person name="Guerrero-Gonzalez M.L."/>
            <person name="Marino-Ramirez L."/>
            <person name="Landsman D."/>
            <person name="Rodriguez-Kessler M."/>
            <person name="Delgado-Sanchez P."/>
        </authorList>
    </citation>
    <scope>NUCLEOTIDE SEQUENCE</scope>
    <source>
        <tissue evidence="2">Cladode</tissue>
    </source>
</reference>
<feature type="region of interest" description="Disordered" evidence="1">
    <location>
        <begin position="1"/>
        <end position="31"/>
    </location>
</feature>
<dbReference type="EMBL" id="GISG01206255">
    <property type="protein sequence ID" value="MBA4660163.1"/>
    <property type="molecule type" value="Transcribed_RNA"/>
</dbReference>